<dbReference type="OrthoDB" id="9804858at2"/>
<keyword evidence="4" id="KW-0432">Leucine biosynthesis</keyword>
<evidence type="ECO:0000256" key="7">
    <source>
        <dbReference type="ARBA" id="ARBA00023211"/>
    </source>
</evidence>
<dbReference type="InterPro" id="IPR000891">
    <property type="entry name" value="PYR_CT"/>
</dbReference>
<evidence type="ECO:0000256" key="5">
    <source>
        <dbReference type="ARBA" id="ARBA00022605"/>
    </source>
</evidence>
<proteinExistence type="inferred from homology"/>
<comment type="similarity">
    <text evidence="2">Belongs to the alpha-IPM synthase/homocitrate synthase family. LeuA type 1 subfamily.</text>
</comment>
<dbReference type="PANTHER" id="PTHR10277">
    <property type="entry name" value="HOMOCITRATE SYNTHASE-RELATED"/>
    <property type="match status" value="1"/>
</dbReference>
<dbReference type="Pfam" id="PF22617">
    <property type="entry name" value="HCS_D2"/>
    <property type="match status" value="1"/>
</dbReference>
<evidence type="ECO:0000313" key="12">
    <source>
        <dbReference type="Proteomes" id="UP000236000"/>
    </source>
</evidence>
<gene>
    <name evidence="11" type="ORF">CXU22_05985</name>
</gene>
<comment type="pathway">
    <text evidence="1">Amino-acid biosynthesis; L-leucine biosynthesis; L-leucine from 3-methyl-2-oxobutanoate: step 1/4.</text>
</comment>
<organism evidence="11 12">
    <name type="scientific">Akkermansia muciniphila</name>
    <dbReference type="NCBI Taxonomy" id="239935"/>
    <lineage>
        <taxon>Bacteria</taxon>
        <taxon>Pseudomonadati</taxon>
        <taxon>Verrucomicrobiota</taxon>
        <taxon>Verrucomicrobiia</taxon>
        <taxon>Verrucomicrobiales</taxon>
        <taxon>Akkermansiaceae</taxon>
        <taxon>Akkermansia</taxon>
    </lineage>
</organism>
<dbReference type="CDD" id="cd07940">
    <property type="entry name" value="DRE_TIM_IPMS"/>
    <property type="match status" value="1"/>
</dbReference>
<dbReference type="InterPro" id="IPR050073">
    <property type="entry name" value="2-IPM_HCS-like"/>
</dbReference>
<dbReference type="GO" id="GO:0003852">
    <property type="term" value="F:2-isopropylmalate synthase activity"/>
    <property type="evidence" value="ECO:0007669"/>
    <property type="project" value="UniProtKB-EC"/>
</dbReference>
<keyword evidence="6 9" id="KW-0808">Transferase</keyword>
<keyword evidence="5" id="KW-0028">Amino-acid biosynthesis</keyword>
<evidence type="ECO:0000259" key="10">
    <source>
        <dbReference type="PROSITE" id="PS50991"/>
    </source>
</evidence>
<evidence type="ECO:0000256" key="1">
    <source>
        <dbReference type="ARBA" id="ARBA00004689"/>
    </source>
</evidence>
<dbReference type="FunFam" id="3.20.20.70:FF:000010">
    <property type="entry name" value="2-isopropylmalate synthase"/>
    <property type="match status" value="1"/>
</dbReference>
<dbReference type="EMBL" id="PJKA01000010">
    <property type="protein sequence ID" value="PNC18179.1"/>
    <property type="molecule type" value="Genomic_DNA"/>
</dbReference>
<dbReference type="Gene3D" id="1.10.238.260">
    <property type="match status" value="1"/>
</dbReference>
<dbReference type="RefSeq" id="WP_102713551.1">
    <property type="nucleotide sequence ID" value="NZ_PJKA01000010.1"/>
</dbReference>
<dbReference type="InterPro" id="IPR013785">
    <property type="entry name" value="Aldolase_TIM"/>
</dbReference>
<dbReference type="Proteomes" id="UP000236000">
    <property type="component" value="Unassembled WGS sequence"/>
</dbReference>
<protein>
    <recommendedName>
        <fullName evidence="3">2-isopropylmalate synthase</fullName>
        <ecNumber evidence="3">2.3.3.13</ecNumber>
    </recommendedName>
</protein>
<dbReference type="PROSITE" id="PS50991">
    <property type="entry name" value="PYR_CT"/>
    <property type="match status" value="1"/>
</dbReference>
<evidence type="ECO:0000256" key="2">
    <source>
        <dbReference type="ARBA" id="ARBA00009396"/>
    </source>
</evidence>
<dbReference type="InterPro" id="IPR002034">
    <property type="entry name" value="AIPM/Hcit_synth_CS"/>
</dbReference>
<dbReference type="GO" id="GO:0009098">
    <property type="term" value="P:L-leucine biosynthetic process"/>
    <property type="evidence" value="ECO:0007669"/>
    <property type="project" value="UniProtKB-KW"/>
</dbReference>
<dbReference type="PANTHER" id="PTHR10277:SF9">
    <property type="entry name" value="2-ISOPROPYLMALATE SYNTHASE 1, CHLOROPLASTIC-RELATED"/>
    <property type="match status" value="1"/>
</dbReference>
<dbReference type="PROSITE" id="PS00815">
    <property type="entry name" value="AIPM_HOMOCIT_SYNTH_1"/>
    <property type="match status" value="1"/>
</dbReference>
<sequence>MKEHIHIFDTTLRDGEQCPGAAMTVEQKIQVAMQLEALGVDVIEAGFPVISDGDFHAVRTVAERTEKSRVCGLARCVEKDIVAAHEALKAAGDRERIHLVVATSPIHRKYKLEKSRGQIREMAVKAVAMASGLCGEVQFSAEDASRTEPEFLAEIVEAVIDAGAAVVNIPDTVGYTMPEEYYRLISYLKSNVPNVSRARLSVHCHDDMGMAVANSLAAIRAGAQQVEGTINGIGERAGNTALEEVVMALHSRPDFFSGAGTGIRTKELVRTSRMVAAMSGLPVSRSKAVVGANAFAHGSGIHQDGVLKNRSTYEVMDPEEIGWGSTELPLTKHSGRHAVKMRLSALGFSVPDTDMPRLFELFKQRGDQCKFVYDDDLSAMVQAIQA</sequence>
<dbReference type="PROSITE" id="PS00816">
    <property type="entry name" value="AIPM_HOMOCIT_SYNTH_2"/>
    <property type="match status" value="1"/>
</dbReference>
<dbReference type="SUPFAM" id="SSF51569">
    <property type="entry name" value="Aldolase"/>
    <property type="match status" value="1"/>
</dbReference>
<dbReference type="EC" id="2.3.3.13" evidence="3"/>
<evidence type="ECO:0000256" key="4">
    <source>
        <dbReference type="ARBA" id="ARBA00022430"/>
    </source>
</evidence>
<dbReference type="AlphaFoldDB" id="A0A2N8HE30"/>
<reference evidence="11 12" key="1">
    <citation type="journal article" date="2017" name="BMC Genomics">
        <title>Genome sequencing of 39 Akkermansia muciniphila isolates reveals its population structure, genomic and functional diverisity, and global distribution in mammalian gut microbiotas.</title>
        <authorList>
            <person name="Guo X."/>
            <person name="Li S."/>
            <person name="Zhang J."/>
            <person name="Wu F."/>
            <person name="Li X."/>
            <person name="Wu D."/>
            <person name="Zhang M."/>
            <person name="Ou Z."/>
            <person name="Jie Z."/>
            <person name="Yan Q."/>
            <person name="Li P."/>
            <person name="Yi J."/>
            <person name="Peng Y."/>
        </authorList>
    </citation>
    <scope>NUCLEOTIDE SEQUENCE [LARGE SCALE GENOMIC DNA]</scope>
    <source>
        <strain evidence="11 12">GP24</strain>
    </source>
</reference>
<keyword evidence="8" id="KW-0100">Branched-chain amino acid biosynthesis</keyword>
<dbReference type="NCBIfam" id="NF002086">
    <property type="entry name" value="PRK00915.1-3"/>
    <property type="match status" value="1"/>
</dbReference>
<evidence type="ECO:0000313" key="11">
    <source>
        <dbReference type="EMBL" id="PNC18179.1"/>
    </source>
</evidence>
<evidence type="ECO:0000256" key="9">
    <source>
        <dbReference type="RuleBase" id="RU003523"/>
    </source>
</evidence>
<accession>A0A2N8HE30</accession>
<name>A0A2N8HE30_9BACT</name>
<evidence type="ECO:0000256" key="3">
    <source>
        <dbReference type="ARBA" id="ARBA00012973"/>
    </source>
</evidence>
<dbReference type="InterPro" id="IPR054691">
    <property type="entry name" value="LeuA/HCS_post-cat"/>
</dbReference>
<dbReference type="Gene3D" id="3.20.20.70">
    <property type="entry name" value="Aldolase class I"/>
    <property type="match status" value="1"/>
</dbReference>
<feature type="domain" description="Pyruvate carboxyltransferase" evidence="10">
    <location>
        <begin position="5"/>
        <end position="269"/>
    </location>
</feature>
<dbReference type="FunFam" id="1.10.238.260:FF:000001">
    <property type="entry name" value="2-isopropylmalate synthase"/>
    <property type="match status" value="1"/>
</dbReference>
<keyword evidence="7" id="KW-0464">Manganese</keyword>
<dbReference type="Pfam" id="PF00682">
    <property type="entry name" value="HMGL-like"/>
    <property type="match status" value="1"/>
</dbReference>
<comment type="caution">
    <text evidence="11">The sequence shown here is derived from an EMBL/GenBank/DDBJ whole genome shotgun (WGS) entry which is preliminary data.</text>
</comment>
<evidence type="ECO:0000256" key="8">
    <source>
        <dbReference type="ARBA" id="ARBA00023304"/>
    </source>
</evidence>
<evidence type="ECO:0000256" key="6">
    <source>
        <dbReference type="ARBA" id="ARBA00022679"/>
    </source>
</evidence>